<accession>A0A1X7T226</accession>
<dbReference type="SMART" id="SM00202">
    <property type="entry name" value="SR"/>
    <property type="match status" value="2"/>
</dbReference>
<dbReference type="GO" id="GO:0016020">
    <property type="term" value="C:membrane"/>
    <property type="evidence" value="ECO:0007669"/>
    <property type="project" value="InterPro"/>
</dbReference>
<evidence type="ECO:0000256" key="2">
    <source>
        <dbReference type="PROSITE-ProRule" id="PRU00196"/>
    </source>
</evidence>
<sequence>MAAYSSDFKHLFSNLGQSYLFCKRLFWKTMRFEEGMNMKPMKINCLFIYDPSKVKDAVPITSRLRRNDQSSTLYSTSIMDKTNVICLIFAALLFNVNGQGNGAVRLNNYGNTDVTNTRGVVEVYFNSRWGPICIKDSSYNHIGDVVCHQLGFNGGSSGSVSHDNPLNTEAVLTTVTCEKDMLVILQCRYETSVSSCEPSESVEVHCNTARLSDNPYNGMVRLQGGYYSGQGMVEIYCKESWKAVCNDDQFFKGEAADVVCVQLGYNGYQHYDKILYNGSAWLHGVDCKSESSSKCLSDCSGGSCRDSFFRCTSYGVNVTCKYDTQNSDEGGHINTCKIKSSRADSGLSGGAIAGIVLGAFAVIFAPLCACCCYILWIRIKSKRKDPERIPLQNKPEKD</sequence>
<keyword evidence="3" id="KW-0812">Transmembrane</keyword>
<organism evidence="5">
    <name type="scientific">Amphimedon queenslandica</name>
    <name type="common">Sponge</name>
    <dbReference type="NCBI Taxonomy" id="400682"/>
    <lineage>
        <taxon>Eukaryota</taxon>
        <taxon>Metazoa</taxon>
        <taxon>Porifera</taxon>
        <taxon>Demospongiae</taxon>
        <taxon>Heteroscleromorpha</taxon>
        <taxon>Haplosclerida</taxon>
        <taxon>Niphatidae</taxon>
        <taxon>Amphimedon</taxon>
    </lineage>
</organism>
<reference evidence="5" key="1">
    <citation type="submission" date="2017-05" db="UniProtKB">
        <authorList>
            <consortium name="EnsemblMetazoa"/>
        </authorList>
    </citation>
    <scope>IDENTIFICATION</scope>
</reference>
<comment type="caution">
    <text evidence="2">Lacks conserved residue(s) required for the propagation of feature annotation.</text>
</comment>
<keyword evidence="3" id="KW-0472">Membrane</keyword>
<evidence type="ECO:0000256" key="1">
    <source>
        <dbReference type="ARBA" id="ARBA00023157"/>
    </source>
</evidence>
<dbReference type="PROSITE" id="PS50287">
    <property type="entry name" value="SRCR_2"/>
    <property type="match status" value="2"/>
</dbReference>
<dbReference type="InterPro" id="IPR036772">
    <property type="entry name" value="SRCR-like_dom_sf"/>
</dbReference>
<dbReference type="Pfam" id="PF00530">
    <property type="entry name" value="SRCR"/>
    <property type="match status" value="2"/>
</dbReference>
<dbReference type="PANTHER" id="PTHR48071">
    <property type="entry name" value="SRCR DOMAIN-CONTAINING PROTEIN"/>
    <property type="match status" value="1"/>
</dbReference>
<evidence type="ECO:0000313" key="5">
    <source>
        <dbReference type="EnsemblMetazoa" id="Aqu2.1.08391_001"/>
    </source>
</evidence>
<dbReference type="Gene3D" id="3.10.250.10">
    <property type="entry name" value="SRCR-like domain"/>
    <property type="match status" value="2"/>
</dbReference>
<keyword evidence="3" id="KW-1133">Transmembrane helix</keyword>
<name>A0A1X7T226_AMPQE</name>
<dbReference type="InParanoid" id="A0A1X7T226"/>
<dbReference type="SUPFAM" id="SSF56487">
    <property type="entry name" value="SRCR-like"/>
    <property type="match status" value="2"/>
</dbReference>
<keyword evidence="1 2" id="KW-1015">Disulfide bond</keyword>
<feature type="transmembrane region" description="Helical" evidence="3">
    <location>
        <begin position="351"/>
        <end position="376"/>
    </location>
</feature>
<protein>
    <recommendedName>
        <fullName evidence="4">SRCR domain-containing protein</fullName>
    </recommendedName>
</protein>
<feature type="domain" description="SRCR" evidence="4">
    <location>
        <begin position="220"/>
        <end position="321"/>
    </location>
</feature>
<dbReference type="InterPro" id="IPR001190">
    <property type="entry name" value="SRCR"/>
</dbReference>
<feature type="disulfide bond" evidence="2">
    <location>
        <begin position="177"/>
        <end position="187"/>
    </location>
</feature>
<feature type="domain" description="SRCR" evidence="4">
    <location>
        <begin position="104"/>
        <end position="207"/>
    </location>
</feature>
<evidence type="ECO:0000256" key="3">
    <source>
        <dbReference type="SAM" id="Phobius"/>
    </source>
</evidence>
<dbReference type="AlphaFoldDB" id="A0A1X7T226"/>
<evidence type="ECO:0000259" key="4">
    <source>
        <dbReference type="PROSITE" id="PS50287"/>
    </source>
</evidence>
<dbReference type="PANTHER" id="PTHR48071:SF18">
    <property type="entry name" value="DELETED IN MALIGNANT BRAIN TUMORS 1 PROTEIN-RELATED"/>
    <property type="match status" value="1"/>
</dbReference>
<proteinExistence type="predicted"/>
<dbReference type="EnsemblMetazoa" id="Aqu2.1.08391_001">
    <property type="protein sequence ID" value="Aqu2.1.08391_001"/>
    <property type="gene ID" value="Aqu2.1.08391"/>
</dbReference>